<keyword evidence="3" id="KW-1185">Reference proteome</keyword>
<evidence type="ECO:0000313" key="3">
    <source>
        <dbReference type="Proteomes" id="UP000322079"/>
    </source>
</evidence>
<dbReference type="RefSeq" id="WP_149298285.1">
    <property type="nucleotide sequence ID" value="NZ_CP043473.1"/>
</dbReference>
<dbReference type="Gene3D" id="2.60.40.3940">
    <property type="match status" value="1"/>
</dbReference>
<proteinExistence type="predicted"/>
<name>A0A5C1DLV8_9NEIS</name>
<evidence type="ECO:0000313" key="2">
    <source>
        <dbReference type="EMBL" id="QEL57039.1"/>
    </source>
</evidence>
<gene>
    <name evidence="2" type="ORF">FYK34_16460</name>
</gene>
<feature type="domain" description="Putative tail fiber protein gp53-like C-terminal" evidence="1">
    <location>
        <begin position="322"/>
        <end position="402"/>
    </location>
</feature>
<protein>
    <recommendedName>
        <fullName evidence="1">Putative tail fiber protein gp53-like C-terminal domain-containing protein</fullName>
    </recommendedName>
</protein>
<dbReference type="InterPro" id="IPR054075">
    <property type="entry name" value="Gp53-like_C"/>
</dbReference>
<dbReference type="Proteomes" id="UP000322079">
    <property type="component" value="Chromosome"/>
</dbReference>
<organism evidence="2 3">
    <name type="scientific">Chromobacterium paludis</name>
    <dbReference type="NCBI Taxonomy" id="2605945"/>
    <lineage>
        <taxon>Bacteria</taxon>
        <taxon>Pseudomonadati</taxon>
        <taxon>Pseudomonadota</taxon>
        <taxon>Betaproteobacteria</taxon>
        <taxon>Neisseriales</taxon>
        <taxon>Chromobacteriaceae</taxon>
        <taxon>Chromobacterium</taxon>
    </lineage>
</organism>
<accession>A0A5C1DLV8</accession>
<dbReference type="EMBL" id="CP043473">
    <property type="protein sequence ID" value="QEL57039.1"/>
    <property type="molecule type" value="Genomic_DNA"/>
</dbReference>
<dbReference type="KEGG" id="chrm:FYK34_16460"/>
<reference evidence="2 3" key="1">
    <citation type="submission" date="2019-08" db="EMBL/GenBank/DDBJ databases">
        <title>Chromobacterium paludis, a novel bacterium isolated from a Maryland marsh pond.</title>
        <authorList>
            <person name="Blackburn M.B."/>
            <person name="Gundersen-Rindal D.E."/>
        </authorList>
    </citation>
    <scope>NUCLEOTIDE SEQUENCE [LARGE SCALE GENOMIC DNA]</scope>
    <source>
        <strain evidence="3">IIBBL 257-1</strain>
    </source>
</reference>
<sequence>MPESKADKASTLAGYGINDGATKSDLKAAIDGLVAGAPGALNTLKELADALGSDGNFAATVTNKLATKSDKATTLTGYGITDAAGSVFSGSNSLNTYTVPGVYEYDPVVDGAPTSIPNHTVLSMGRVARWTQLAIPYRKDQLFFRRNIDGNRGEWQEVWHGGNFRPELKADKATTLAGYGITDATSKDANNRSWASAFRASKGLPNGDESRTGFAFETDGDTGLFADGSGISGSSALGMYIDSSKVFQVGRGGQIWSPLYGALEDKFAAKSSTLAGYGITDAVSINGNGSKTFNVANATSAAHAVAYGQFASSLVPTGYQYLPNGMLLQWGKTPGIAGAASYTGNFAIAFPNGVFSMTASSYLDTNNSEFFNVFVVSNTQYRITSGAVAAQSAPVTWIAIGY</sequence>
<evidence type="ECO:0000259" key="1">
    <source>
        <dbReference type="Pfam" id="PF21882"/>
    </source>
</evidence>
<dbReference type="AlphaFoldDB" id="A0A5C1DLV8"/>
<dbReference type="Pfam" id="PF21882">
    <property type="entry name" value="Gp53-like_C"/>
    <property type="match status" value="1"/>
</dbReference>